<evidence type="ECO:0000259" key="2">
    <source>
        <dbReference type="Pfam" id="PF20605"/>
    </source>
</evidence>
<dbReference type="EMBL" id="JALAZD010000001">
    <property type="protein sequence ID" value="MCI0126531.1"/>
    <property type="molecule type" value="Genomic_DNA"/>
</dbReference>
<accession>A0AA41QN29</accession>
<reference evidence="3" key="1">
    <citation type="submission" date="2022-03" db="EMBL/GenBank/DDBJ databases">
        <title>The complete genome sequence of a Methyloterrigena soli.</title>
        <authorList>
            <person name="Zi Z."/>
        </authorList>
    </citation>
    <scope>NUCLEOTIDE SEQUENCE</scope>
    <source>
        <strain evidence="3">M48</strain>
    </source>
</reference>
<comment type="caution">
    <text evidence="3">The sequence shown here is derived from an EMBL/GenBank/DDBJ whole genome shotgun (WGS) entry which is preliminary data.</text>
</comment>
<evidence type="ECO:0000313" key="4">
    <source>
        <dbReference type="Proteomes" id="UP001156140"/>
    </source>
</evidence>
<dbReference type="Proteomes" id="UP001156140">
    <property type="component" value="Unassembled WGS sequence"/>
</dbReference>
<organism evidence="3 4">
    <name type="scientific">Paradevosia shaoguanensis</name>
    <dbReference type="NCBI Taxonomy" id="1335043"/>
    <lineage>
        <taxon>Bacteria</taxon>
        <taxon>Pseudomonadati</taxon>
        <taxon>Pseudomonadota</taxon>
        <taxon>Alphaproteobacteria</taxon>
        <taxon>Hyphomicrobiales</taxon>
        <taxon>Devosiaceae</taxon>
        <taxon>Paradevosia</taxon>
    </lineage>
</organism>
<proteinExistence type="predicted"/>
<protein>
    <recommendedName>
        <fullName evidence="2">Antitoxin-like ribbon-helix-helix domain-containing protein</fullName>
    </recommendedName>
</protein>
<evidence type="ECO:0000256" key="1">
    <source>
        <dbReference type="SAM" id="MobiDB-lite"/>
    </source>
</evidence>
<dbReference type="InterPro" id="IPR046765">
    <property type="entry name" value="Antitox_RHH"/>
</dbReference>
<dbReference type="AlphaFoldDB" id="A0AA41QN29"/>
<gene>
    <name evidence="3" type="ORF">ML536_06790</name>
</gene>
<evidence type="ECO:0000313" key="3">
    <source>
        <dbReference type="EMBL" id="MCI0126531.1"/>
    </source>
</evidence>
<keyword evidence="4" id="KW-1185">Reference proteome</keyword>
<sequence>MAESVAKLTTAPADKADDLKEVDPGTVGADILYRTNRRSRDMLKRVAIDEQSSVQAIIHEALNDWLIKRGRPPMS</sequence>
<dbReference type="RefSeq" id="WP_281735371.1">
    <property type="nucleotide sequence ID" value="NZ_JAKETQ010000001.1"/>
</dbReference>
<feature type="domain" description="Antitoxin-like ribbon-helix-helix" evidence="2">
    <location>
        <begin position="42"/>
        <end position="74"/>
    </location>
</feature>
<feature type="region of interest" description="Disordered" evidence="1">
    <location>
        <begin position="1"/>
        <end position="21"/>
    </location>
</feature>
<name>A0AA41QN29_9HYPH</name>
<dbReference type="Pfam" id="PF20605">
    <property type="entry name" value="Antitox_RHH"/>
    <property type="match status" value="1"/>
</dbReference>